<accession>A0ACA9NPX7</accession>
<dbReference type="EMBL" id="CAJVQC010014747">
    <property type="protein sequence ID" value="CAG8660309.1"/>
    <property type="molecule type" value="Genomic_DNA"/>
</dbReference>
<feature type="non-terminal residue" evidence="1">
    <location>
        <position position="1"/>
    </location>
</feature>
<reference evidence="1" key="1">
    <citation type="submission" date="2021-06" db="EMBL/GenBank/DDBJ databases">
        <authorList>
            <person name="Kallberg Y."/>
            <person name="Tangrot J."/>
            <person name="Rosling A."/>
        </authorList>
    </citation>
    <scope>NUCLEOTIDE SEQUENCE</scope>
    <source>
        <strain evidence="1">MA461A</strain>
    </source>
</reference>
<proteinExistence type="predicted"/>
<sequence>QLYENYQRKSSHSVSIVLFYIWLAGDLLNLAGTILQELLPTVIYLAIYYVLSDIVIILQILYYRRPRRNTFYTGLIYDSPIDSESAPLLPERSNSQIPTNNSKIGRSLKILFGIIGVFLTGVIIYYFSSLSRCANPLDVKGGFNILIKDDSNMPLHMKLLPQILGWCSAVFYLSSRIPQIIKNHKSKSTEGLSLGMFCFSSLGNTAFCSSILLYSMDYEYLLINLPWLLGSGGTLFFDLI</sequence>
<name>A0ACA9NPX7_9GLOM</name>
<gene>
    <name evidence="1" type="ORF">RPERSI_LOCUS8249</name>
</gene>
<evidence type="ECO:0000313" key="2">
    <source>
        <dbReference type="Proteomes" id="UP000789920"/>
    </source>
</evidence>
<protein>
    <submittedName>
        <fullName evidence="1">1599_t:CDS:1</fullName>
    </submittedName>
</protein>
<dbReference type="Proteomes" id="UP000789920">
    <property type="component" value="Unassembled WGS sequence"/>
</dbReference>
<feature type="non-terminal residue" evidence="1">
    <location>
        <position position="240"/>
    </location>
</feature>
<organism evidence="1 2">
    <name type="scientific">Racocetra persica</name>
    <dbReference type="NCBI Taxonomy" id="160502"/>
    <lineage>
        <taxon>Eukaryota</taxon>
        <taxon>Fungi</taxon>
        <taxon>Fungi incertae sedis</taxon>
        <taxon>Mucoromycota</taxon>
        <taxon>Glomeromycotina</taxon>
        <taxon>Glomeromycetes</taxon>
        <taxon>Diversisporales</taxon>
        <taxon>Gigasporaceae</taxon>
        <taxon>Racocetra</taxon>
    </lineage>
</organism>
<evidence type="ECO:0000313" key="1">
    <source>
        <dbReference type="EMBL" id="CAG8660309.1"/>
    </source>
</evidence>
<comment type="caution">
    <text evidence="1">The sequence shown here is derived from an EMBL/GenBank/DDBJ whole genome shotgun (WGS) entry which is preliminary data.</text>
</comment>
<keyword evidence="2" id="KW-1185">Reference proteome</keyword>